<keyword evidence="5" id="KW-0067">ATP-binding</keyword>
<dbReference type="InterPro" id="IPR011009">
    <property type="entry name" value="Kinase-like_dom_sf"/>
</dbReference>
<keyword evidence="1" id="KW-0723">Serine/threonine-protein kinase</keyword>
<dbReference type="Ensembl" id="ENSNBRT00000032290.1">
    <property type="protein sequence ID" value="ENSNBRP00000031494.1"/>
    <property type="gene ID" value="ENSNBRG00000023923.1"/>
</dbReference>
<reference evidence="10" key="2">
    <citation type="submission" date="2025-09" db="UniProtKB">
        <authorList>
            <consortium name="Ensembl"/>
        </authorList>
    </citation>
    <scope>IDENTIFICATION</scope>
</reference>
<evidence type="ECO:0000256" key="6">
    <source>
        <dbReference type="ARBA" id="ARBA00038035"/>
    </source>
</evidence>
<keyword evidence="3" id="KW-0547">Nucleotide-binding</keyword>
<dbReference type="GeneTree" id="ENSGT00940000157836"/>
<name>A0A3Q4NB57_NEOBR</name>
<dbReference type="Gene3D" id="3.30.200.20">
    <property type="entry name" value="Phosphorylase Kinase, domain 1"/>
    <property type="match status" value="1"/>
</dbReference>
<evidence type="ECO:0000256" key="5">
    <source>
        <dbReference type="ARBA" id="ARBA00022840"/>
    </source>
</evidence>
<evidence type="ECO:0000256" key="8">
    <source>
        <dbReference type="SAM" id="MobiDB-lite"/>
    </source>
</evidence>
<dbReference type="GO" id="GO:0004674">
    <property type="term" value="F:protein serine/threonine kinase activity"/>
    <property type="evidence" value="ECO:0007669"/>
    <property type="project" value="UniProtKB-KW"/>
</dbReference>
<dbReference type="PROSITE" id="PS50011">
    <property type="entry name" value="PROTEIN_KINASE_DOM"/>
    <property type="match status" value="1"/>
</dbReference>
<dbReference type="GO" id="GO:0005524">
    <property type="term" value="F:ATP binding"/>
    <property type="evidence" value="ECO:0007669"/>
    <property type="project" value="UniProtKB-KW"/>
</dbReference>
<dbReference type="GO" id="GO:0004708">
    <property type="term" value="F:MAP kinase kinase activity"/>
    <property type="evidence" value="ECO:0007669"/>
    <property type="project" value="UniProtKB-EC"/>
</dbReference>
<reference evidence="10" key="1">
    <citation type="submission" date="2025-08" db="UniProtKB">
        <authorList>
            <consortium name="Ensembl"/>
        </authorList>
    </citation>
    <scope>IDENTIFICATION</scope>
</reference>
<keyword evidence="4" id="KW-0418">Kinase</keyword>
<evidence type="ECO:0000313" key="10">
    <source>
        <dbReference type="Ensembl" id="ENSNBRP00000031494.1"/>
    </source>
</evidence>
<accession>A0A3Q4NB57</accession>
<dbReference type="Bgee" id="ENSNBRG00000023923">
    <property type="expression patterns" value="Expressed in liver and 5 other cell types or tissues"/>
</dbReference>
<evidence type="ECO:0000256" key="4">
    <source>
        <dbReference type="ARBA" id="ARBA00022777"/>
    </source>
</evidence>
<dbReference type="PANTHER" id="PTHR48013">
    <property type="entry name" value="DUAL SPECIFICITY MITOGEN-ACTIVATED PROTEIN KINASE KINASE 5-RELATED"/>
    <property type="match status" value="1"/>
</dbReference>
<dbReference type="EC" id="2.7.12.2" evidence="7"/>
<dbReference type="InterPro" id="IPR000719">
    <property type="entry name" value="Prot_kinase_dom"/>
</dbReference>
<dbReference type="Proteomes" id="UP000261580">
    <property type="component" value="Unassembled WGS sequence"/>
</dbReference>
<evidence type="ECO:0000256" key="2">
    <source>
        <dbReference type="ARBA" id="ARBA00022679"/>
    </source>
</evidence>
<organism evidence="10 11">
    <name type="scientific">Neolamprologus brichardi</name>
    <name type="common">Fairy cichlid</name>
    <name type="synonym">Lamprologus brichardi</name>
    <dbReference type="NCBI Taxonomy" id="32507"/>
    <lineage>
        <taxon>Eukaryota</taxon>
        <taxon>Metazoa</taxon>
        <taxon>Chordata</taxon>
        <taxon>Craniata</taxon>
        <taxon>Vertebrata</taxon>
        <taxon>Euteleostomi</taxon>
        <taxon>Actinopterygii</taxon>
        <taxon>Neopterygii</taxon>
        <taxon>Teleostei</taxon>
        <taxon>Neoteleostei</taxon>
        <taxon>Acanthomorphata</taxon>
        <taxon>Ovalentaria</taxon>
        <taxon>Cichlomorphae</taxon>
        <taxon>Cichliformes</taxon>
        <taxon>Cichlidae</taxon>
        <taxon>African cichlids</taxon>
        <taxon>Pseudocrenilabrinae</taxon>
        <taxon>Lamprologini</taxon>
        <taxon>Neolamprologus</taxon>
    </lineage>
</organism>
<proteinExistence type="inferred from homology"/>
<feature type="domain" description="Protein kinase" evidence="9">
    <location>
        <begin position="78"/>
        <end position="307"/>
    </location>
</feature>
<evidence type="ECO:0000313" key="11">
    <source>
        <dbReference type="Proteomes" id="UP000261580"/>
    </source>
</evidence>
<dbReference type="Pfam" id="PF00069">
    <property type="entry name" value="Pkinase"/>
    <property type="match status" value="2"/>
</dbReference>
<dbReference type="GO" id="GO:1902531">
    <property type="term" value="P:regulation of intracellular signal transduction"/>
    <property type="evidence" value="ECO:0007669"/>
    <property type="project" value="UniProtKB-ARBA"/>
</dbReference>
<evidence type="ECO:0000256" key="7">
    <source>
        <dbReference type="ARBA" id="ARBA00038999"/>
    </source>
</evidence>
<dbReference type="PANTHER" id="PTHR48013:SF12">
    <property type="entry name" value="DUAL SPECIFICITY MITOGEN-ACTIVATED PROTEIN KINASE KINASE 6"/>
    <property type="match status" value="1"/>
</dbReference>
<dbReference type="Gene3D" id="1.10.510.10">
    <property type="entry name" value="Transferase(Phosphotransferase) domain 1"/>
    <property type="match status" value="1"/>
</dbReference>
<dbReference type="AlphaFoldDB" id="A0A3Q4NB57"/>
<sequence length="327" mass="36433">MEGGSEKEGKVFCASPPPHQSKGEMSQPKGGKNMKPMCAKLAICNHGCTSCNVPPRDLDSKACVTIGEKNFEVKADDLEQISELGRGAYGVVDKMRHVPSGLIMAVKRIRATVNTQEQKRLLMDLDISMRTVDCFYTVTFYGALFREGDVWICMELMDTSLDKFYKQVIEKGLTIPEDILGKIAVSVGKLLGLCVHKSFGVTGQRGWLSSTTAAPERINPETNQKGYNVKSDIWSLGITMIELAILRFPYDSWGTPFQQLKQVVEEPSPQLPADQFSPEFVDFTSQCLKKVSKERPTYTELMQHLFFTSHEAKETDVASFVKVILGD</sequence>
<feature type="region of interest" description="Disordered" evidence="8">
    <location>
        <begin position="1"/>
        <end position="32"/>
    </location>
</feature>
<evidence type="ECO:0000259" key="9">
    <source>
        <dbReference type="PROSITE" id="PS50011"/>
    </source>
</evidence>
<protein>
    <recommendedName>
        <fullName evidence="7">mitogen-activated protein kinase kinase</fullName>
        <ecNumber evidence="7">2.7.12.2</ecNumber>
    </recommendedName>
</protein>
<feature type="compositionally biased region" description="Basic and acidic residues" evidence="8">
    <location>
        <begin position="1"/>
        <end position="10"/>
    </location>
</feature>
<comment type="similarity">
    <text evidence="6">Belongs to the protein kinase superfamily. STE Ser/Thr protein kinase family. MAP kinase kinase subfamily.</text>
</comment>
<dbReference type="FunFam" id="3.30.200.20:FF:000040">
    <property type="entry name" value="Dual specificity mitogen-activated protein kinase kinase"/>
    <property type="match status" value="1"/>
</dbReference>
<keyword evidence="2" id="KW-0808">Transferase</keyword>
<keyword evidence="11" id="KW-1185">Reference proteome</keyword>
<evidence type="ECO:0000256" key="1">
    <source>
        <dbReference type="ARBA" id="ARBA00022527"/>
    </source>
</evidence>
<dbReference type="SUPFAM" id="SSF56112">
    <property type="entry name" value="Protein kinase-like (PK-like)"/>
    <property type="match status" value="1"/>
</dbReference>
<evidence type="ECO:0000256" key="3">
    <source>
        <dbReference type="ARBA" id="ARBA00022741"/>
    </source>
</evidence>